<gene>
    <name evidence="2" type="ORF">METZ01_LOCUS517414</name>
</gene>
<evidence type="ECO:0000256" key="1">
    <source>
        <dbReference type="ARBA" id="ARBA00010759"/>
    </source>
</evidence>
<evidence type="ECO:0008006" key="3">
    <source>
        <dbReference type="Google" id="ProtNLM"/>
    </source>
</evidence>
<dbReference type="GO" id="GO:0042586">
    <property type="term" value="F:peptide deformylase activity"/>
    <property type="evidence" value="ECO:0007669"/>
    <property type="project" value="InterPro"/>
</dbReference>
<comment type="similarity">
    <text evidence="1">Belongs to the polypeptide deformylase family.</text>
</comment>
<proteinExistence type="inferred from homology"/>
<dbReference type="InterPro" id="IPR023635">
    <property type="entry name" value="Peptide_deformylase"/>
</dbReference>
<organism evidence="2">
    <name type="scientific">marine metagenome</name>
    <dbReference type="NCBI Taxonomy" id="408172"/>
    <lineage>
        <taxon>unclassified sequences</taxon>
        <taxon>metagenomes</taxon>
        <taxon>ecological metagenomes</taxon>
    </lineage>
</organism>
<dbReference type="PRINTS" id="PR01576">
    <property type="entry name" value="PDEFORMYLASE"/>
</dbReference>
<dbReference type="PANTHER" id="PTHR10458:SF22">
    <property type="entry name" value="PEPTIDE DEFORMYLASE"/>
    <property type="match status" value="1"/>
</dbReference>
<dbReference type="NCBIfam" id="TIGR00079">
    <property type="entry name" value="pept_deformyl"/>
    <property type="match status" value="1"/>
</dbReference>
<dbReference type="PANTHER" id="PTHR10458">
    <property type="entry name" value="PEPTIDE DEFORMYLASE"/>
    <property type="match status" value="1"/>
</dbReference>
<name>A0A383F797_9ZZZZ</name>
<evidence type="ECO:0000313" key="2">
    <source>
        <dbReference type="EMBL" id="SVE64560.1"/>
    </source>
</evidence>
<reference evidence="2" key="1">
    <citation type="submission" date="2018-05" db="EMBL/GenBank/DDBJ databases">
        <authorList>
            <person name="Lanie J.A."/>
            <person name="Ng W.-L."/>
            <person name="Kazmierczak K.M."/>
            <person name="Andrzejewski T.M."/>
            <person name="Davidsen T.M."/>
            <person name="Wayne K.J."/>
            <person name="Tettelin H."/>
            <person name="Glass J.I."/>
            <person name="Rusch D."/>
            <person name="Podicherti R."/>
            <person name="Tsui H.-C.T."/>
            <person name="Winkler M.E."/>
        </authorList>
    </citation>
    <scope>NUCLEOTIDE SEQUENCE</scope>
</reference>
<sequence length="165" mass="18647">MDLVYAPAEILKESMPPVNVNDNDLLLALQQAKTMHSIMGQYNGVGLSAPQVSIRKSFFIMGDANKAWVIINPRILEYSDDKVLLTEGCLSYPGLFLNVLRPETVTVEYANDKGKRITGKLEGMISRVFQHEHDHTQGITYDTLVSKLKLSMARKKLLKRARTRR</sequence>
<dbReference type="SUPFAM" id="SSF56420">
    <property type="entry name" value="Peptide deformylase"/>
    <property type="match status" value="1"/>
</dbReference>
<dbReference type="InterPro" id="IPR036821">
    <property type="entry name" value="Peptide_deformylase_sf"/>
</dbReference>
<protein>
    <recommendedName>
        <fullName evidence="3">Peptide deformylase</fullName>
    </recommendedName>
</protein>
<dbReference type="HAMAP" id="MF_00163">
    <property type="entry name" value="Pep_deformylase"/>
    <property type="match status" value="1"/>
</dbReference>
<dbReference type="Gene3D" id="3.90.45.10">
    <property type="entry name" value="Peptide deformylase"/>
    <property type="match status" value="1"/>
</dbReference>
<dbReference type="PIRSF" id="PIRSF004749">
    <property type="entry name" value="Pep_def"/>
    <property type="match status" value="1"/>
</dbReference>
<dbReference type="AlphaFoldDB" id="A0A383F797"/>
<accession>A0A383F797</accession>
<dbReference type="EMBL" id="UINC01231843">
    <property type="protein sequence ID" value="SVE64560.1"/>
    <property type="molecule type" value="Genomic_DNA"/>
</dbReference>
<dbReference type="CDD" id="cd00487">
    <property type="entry name" value="Pep_deformylase"/>
    <property type="match status" value="1"/>
</dbReference>
<dbReference type="Pfam" id="PF01327">
    <property type="entry name" value="Pep_deformylase"/>
    <property type="match status" value="1"/>
</dbReference>